<protein>
    <recommendedName>
        <fullName evidence="4">PH domain-containing protein</fullName>
    </recommendedName>
</protein>
<feature type="transmembrane region" description="Helical" evidence="1">
    <location>
        <begin position="12"/>
        <end position="33"/>
    </location>
</feature>
<reference evidence="2 3" key="1">
    <citation type="submission" date="2019-07" db="EMBL/GenBank/DDBJ databases">
        <title>Shewanella sp. YLB-06 whole genomic sequence.</title>
        <authorList>
            <person name="Yu L."/>
        </authorList>
    </citation>
    <scope>NUCLEOTIDE SEQUENCE [LARGE SCALE GENOMIC DNA]</scope>
    <source>
        <strain evidence="2 3">YLB-06</strain>
    </source>
</reference>
<gene>
    <name evidence="2" type="ORF">FM037_24505</name>
</gene>
<feature type="transmembrane region" description="Helical" evidence="1">
    <location>
        <begin position="39"/>
        <end position="57"/>
    </location>
</feature>
<dbReference type="EMBL" id="CP041614">
    <property type="protein sequence ID" value="QDO85843.1"/>
    <property type="molecule type" value="Genomic_DNA"/>
</dbReference>
<keyword evidence="1" id="KW-0472">Membrane</keyword>
<dbReference type="Proteomes" id="UP000315947">
    <property type="component" value="Chromosome"/>
</dbReference>
<evidence type="ECO:0000313" key="2">
    <source>
        <dbReference type="EMBL" id="QDO85843.1"/>
    </source>
</evidence>
<name>A0ABX5X7F7_9GAMM</name>
<evidence type="ECO:0000313" key="3">
    <source>
        <dbReference type="Proteomes" id="UP000315947"/>
    </source>
</evidence>
<organism evidence="2 3">
    <name type="scientific">Shewanella psychropiezotolerans</name>
    <dbReference type="NCBI Taxonomy" id="2593655"/>
    <lineage>
        <taxon>Bacteria</taxon>
        <taxon>Pseudomonadati</taxon>
        <taxon>Pseudomonadota</taxon>
        <taxon>Gammaproteobacteria</taxon>
        <taxon>Alteromonadales</taxon>
        <taxon>Shewanellaceae</taxon>
        <taxon>Shewanella</taxon>
    </lineage>
</organism>
<evidence type="ECO:0000256" key="1">
    <source>
        <dbReference type="SAM" id="Phobius"/>
    </source>
</evidence>
<sequence length="146" mass="16786">MEDTKIRPFKTLCMIIGIVSTAYISYIIKVSSFDSGWDLVVPLLFICTCISWIYFIWQQQIQFTANSVKFIKLSLESDWGPAKNLSVKYDEINSVRLLGDQLYIHATKGKISFPLKPKSKITKQLKVAFEKRNIPFEIKSCLIPNT</sequence>
<keyword evidence="1" id="KW-1133">Transmembrane helix</keyword>
<keyword evidence="1" id="KW-0812">Transmembrane</keyword>
<proteinExistence type="predicted"/>
<accession>A0ABX5X7F7</accession>
<dbReference type="RefSeq" id="WP_144048155.1">
    <property type="nucleotide sequence ID" value="NZ_CP041614.1"/>
</dbReference>
<evidence type="ECO:0008006" key="4">
    <source>
        <dbReference type="Google" id="ProtNLM"/>
    </source>
</evidence>
<keyword evidence="3" id="KW-1185">Reference proteome</keyword>